<protein>
    <submittedName>
        <fullName evidence="2">CcoQ/FixQ family Cbb3-type cytochrome c oxidase assembly chaperone</fullName>
    </submittedName>
</protein>
<dbReference type="RefSeq" id="WP_116034049.1">
    <property type="nucleotide sequence ID" value="NZ_JBHLVV010000005.1"/>
</dbReference>
<evidence type="ECO:0000313" key="2">
    <source>
        <dbReference type="EMBL" id="REC71196.1"/>
    </source>
</evidence>
<gene>
    <name evidence="2" type="ORF">DRF58_06610</name>
</gene>
<comment type="caution">
    <text evidence="2">The sequence shown here is derived from an EMBL/GenBank/DDBJ whole genome shotgun (WGS) entry which is preliminary data.</text>
</comment>
<dbReference type="AlphaFoldDB" id="A0A3D9CZK9"/>
<keyword evidence="1" id="KW-0472">Membrane</keyword>
<keyword evidence="3" id="KW-1185">Reference proteome</keyword>
<dbReference type="Proteomes" id="UP000256326">
    <property type="component" value="Unassembled WGS sequence"/>
</dbReference>
<reference evidence="2 3" key="1">
    <citation type="journal article" date="2006" name="Int. J. Syst. Evol. Microbiol.">
        <title>Chryseobacterium hispanicum sp. nov., isolated from the drinking water distribution system of Sevilla, Spain.</title>
        <authorList>
            <person name="Gallego V."/>
            <person name="Garcia M.T."/>
            <person name="Ventosa A."/>
        </authorList>
    </citation>
    <scope>NUCLEOTIDE SEQUENCE [LARGE SCALE GENOMIC DNA]</scope>
    <source>
        <strain evidence="2 3">KCTC 22104</strain>
    </source>
</reference>
<evidence type="ECO:0000313" key="3">
    <source>
        <dbReference type="Proteomes" id="UP000256326"/>
    </source>
</evidence>
<organism evidence="2 3">
    <name type="scientific">Epilithonimonas hispanica</name>
    <dbReference type="NCBI Taxonomy" id="358687"/>
    <lineage>
        <taxon>Bacteria</taxon>
        <taxon>Pseudomonadati</taxon>
        <taxon>Bacteroidota</taxon>
        <taxon>Flavobacteriia</taxon>
        <taxon>Flavobacteriales</taxon>
        <taxon>Weeksellaceae</taxon>
        <taxon>Chryseobacterium group</taxon>
        <taxon>Epilithonimonas</taxon>
    </lineage>
</organism>
<proteinExistence type="predicted"/>
<feature type="transmembrane region" description="Helical" evidence="1">
    <location>
        <begin position="18"/>
        <end position="39"/>
    </location>
</feature>
<dbReference type="EMBL" id="QNUG01000011">
    <property type="protein sequence ID" value="REC71196.1"/>
    <property type="molecule type" value="Genomic_DNA"/>
</dbReference>
<accession>A0A3D9CZK9</accession>
<sequence>MIPQSFKDIISNVENAGFFQTLAMIIFILFFVVVVYIVINRPKKYYSEEENAPLEKDHDDDKFTL</sequence>
<name>A0A3D9CZK9_9FLAO</name>
<keyword evidence="1" id="KW-1133">Transmembrane helix</keyword>
<keyword evidence="1" id="KW-0812">Transmembrane</keyword>
<evidence type="ECO:0000256" key="1">
    <source>
        <dbReference type="SAM" id="Phobius"/>
    </source>
</evidence>